<dbReference type="EMBL" id="CP036281">
    <property type="protein sequence ID" value="QDU78528.1"/>
    <property type="molecule type" value="Genomic_DNA"/>
</dbReference>
<name>A0A518CH27_9PLAN</name>
<feature type="transmembrane region" description="Helical" evidence="6">
    <location>
        <begin position="324"/>
        <end position="345"/>
    </location>
</feature>
<evidence type="ECO:0000256" key="6">
    <source>
        <dbReference type="SAM" id="Phobius"/>
    </source>
</evidence>
<feature type="transmembrane region" description="Helical" evidence="6">
    <location>
        <begin position="298"/>
        <end position="317"/>
    </location>
</feature>
<dbReference type="KEGG" id="plon:Pla110_02320"/>
<dbReference type="GO" id="GO:0005886">
    <property type="term" value="C:plasma membrane"/>
    <property type="evidence" value="ECO:0007669"/>
    <property type="project" value="UniProtKB-SubCell"/>
</dbReference>
<proteinExistence type="predicted"/>
<dbReference type="PANTHER" id="PTHR33406">
    <property type="entry name" value="MEMBRANE PROTEIN MJ1562-RELATED"/>
    <property type="match status" value="1"/>
</dbReference>
<feature type="transmembrane region" description="Helical" evidence="6">
    <location>
        <begin position="857"/>
        <end position="877"/>
    </location>
</feature>
<feature type="domain" description="SSD" evidence="7">
    <location>
        <begin position="329"/>
        <end position="449"/>
    </location>
</feature>
<dbReference type="InterPro" id="IPR004869">
    <property type="entry name" value="MMPL_dom"/>
</dbReference>
<dbReference type="OrthoDB" id="9809027at2"/>
<dbReference type="Gene3D" id="1.20.1640.10">
    <property type="entry name" value="Multidrug efflux transporter AcrB transmembrane domain"/>
    <property type="match status" value="2"/>
</dbReference>
<keyword evidence="4 6" id="KW-1133">Transmembrane helix</keyword>
<feature type="transmembrane region" description="Helical" evidence="6">
    <location>
        <begin position="477"/>
        <end position="495"/>
    </location>
</feature>
<dbReference type="SUPFAM" id="SSF82866">
    <property type="entry name" value="Multidrug efflux transporter AcrB transmembrane domain"/>
    <property type="match status" value="2"/>
</dbReference>
<feature type="transmembrane region" description="Helical" evidence="6">
    <location>
        <begin position="351"/>
        <end position="375"/>
    </location>
</feature>
<feature type="transmembrane region" description="Helical" evidence="6">
    <location>
        <begin position="889"/>
        <end position="913"/>
    </location>
</feature>
<evidence type="ECO:0000256" key="4">
    <source>
        <dbReference type="ARBA" id="ARBA00022989"/>
    </source>
</evidence>
<dbReference type="AlphaFoldDB" id="A0A518CH27"/>
<dbReference type="Pfam" id="PF03176">
    <property type="entry name" value="MMPL"/>
    <property type="match status" value="1"/>
</dbReference>
<dbReference type="InterPro" id="IPR000731">
    <property type="entry name" value="SSD"/>
</dbReference>
<evidence type="ECO:0000256" key="3">
    <source>
        <dbReference type="ARBA" id="ARBA00022692"/>
    </source>
</evidence>
<keyword evidence="9" id="KW-1185">Reference proteome</keyword>
<accession>A0A518CH27</accession>
<organism evidence="8 9">
    <name type="scientific">Polystyrenella longa</name>
    <dbReference type="NCBI Taxonomy" id="2528007"/>
    <lineage>
        <taxon>Bacteria</taxon>
        <taxon>Pseudomonadati</taxon>
        <taxon>Planctomycetota</taxon>
        <taxon>Planctomycetia</taxon>
        <taxon>Planctomycetales</taxon>
        <taxon>Planctomycetaceae</taxon>
        <taxon>Polystyrenella</taxon>
    </lineage>
</organism>
<evidence type="ECO:0000256" key="5">
    <source>
        <dbReference type="ARBA" id="ARBA00023136"/>
    </source>
</evidence>
<keyword evidence="5 6" id="KW-0472">Membrane</keyword>
<evidence type="ECO:0000256" key="2">
    <source>
        <dbReference type="ARBA" id="ARBA00022475"/>
    </source>
</evidence>
<sequence length="976" mass="107817">MSLLMPPSNYEPPGWMRSGLRRLTISVLRQPKLTLGLVLASVIVSVGLTVGFLKFKTERSDLIDPSAPFHQRWLQYTESFGDNSDLVVVVEGETPNRIKQVLDELGQRLEARPEQFADVLYRVEPGRLQKKGLYYLQPEQLATGLERLEEIRPALEGNWRYLGLSGLLGGFSQKLSSTDATTQQQAVTELNQLLASLDHYLVDREDYQSPWPEVIEIDPMREQQANQIVYLLNDSGTMGFLKAKPVYSRDGFEGAAPVIDLLRELIADVDREYSDFEIGLTGIPVLESDEMRRSQADMIVASVISFLGVGLLLLIGFRGVRHPMIALAMLSVGLAWSFGYTTIAIGHLNILSVSFAVILIGLGIDFGIHYLSRYLQYRHEKRPMFSSLVRTSESVGPGIITAALTTSLAFACATFTPFLGIAELGLIAAGGILLCALVTFIVIPPLVAFSDQKLLERRLPSPYDAARFRRLLSRHPIPVAVLSLSIITGIGASAFTPTAEGLELNVKYDYNLLNLQADGLESVETQKRIFQKAKDSLLFAVSLADSPEQALVLKQQFEQLPSVAHVQELASQLPPHSAEKTQLLVQGYRALLNSLPSATPVLPPPSLQQVEQLSLRIDQQLGQAFDSEKVLSTRRLLRQVWNRLAKLTQEQQVDWLAQFQQRNLQSLLFELNRLYAVSDPDPVSVADFPDSLSSRFLSPDGKWLLQVYPKEQVWDIEPLTQFVEDVRTVDPLITGTPLQNYEAAQQISESYQIAAFYSLAVICLVLLIDFLEARQKWAVFLTPMLLIGIAALFLPDAFFASSPLFLISAFTIMSLAFAFALDPHNSWEALLAMFPPLAGGLLMFGLMALLGVDLNPANLIVLPLVLGIGVDDGVHVIHDFRMNPGRYKISASTLNAVVLTSFTSMIGFGSMMVAAHRGLYSVGQVLVIGIGSCMFVSLVALPAILTIIDQYRTPDEKAYFNSDEEEGTIPFSSGVA</sequence>
<feature type="transmembrane region" description="Helical" evidence="6">
    <location>
        <begin position="829"/>
        <end position="851"/>
    </location>
</feature>
<dbReference type="PANTHER" id="PTHR33406:SF13">
    <property type="entry name" value="MEMBRANE PROTEIN YDFJ"/>
    <property type="match status" value="1"/>
</dbReference>
<evidence type="ECO:0000256" key="1">
    <source>
        <dbReference type="ARBA" id="ARBA00004651"/>
    </source>
</evidence>
<dbReference type="Proteomes" id="UP000317178">
    <property type="component" value="Chromosome"/>
</dbReference>
<dbReference type="PROSITE" id="PS50156">
    <property type="entry name" value="SSD"/>
    <property type="match status" value="1"/>
</dbReference>
<reference evidence="8 9" key="1">
    <citation type="submission" date="2019-02" db="EMBL/GenBank/DDBJ databases">
        <title>Deep-cultivation of Planctomycetes and their phenomic and genomic characterization uncovers novel biology.</title>
        <authorList>
            <person name="Wiegand S."/>
            <person name="Jogler M."/>
            <person name="Boedeker C."/>
            <person name="Pinto D."/>
            <person name="Vollmers J."/>
            <person name="Rivas-Marin E."/>
            <person name="Kohn T."/>
            <person name="Peeters S.H."/>
            <person name="Heuer A."/>
            <person name="Rast P."/>
            <person name="Oberbeckmann S."/>
            <person name="Bunk B."/>
            <person name="Jeske O."/>
            <person name="Meyerdierks A."/>
            <person name="Storesund J.E."/>
            <person name="Kallscheuer N."/>
            <person name="Luecker S."/>
            <person name="Lage O.M."/>
            <person name="Pohl T."/>
            <person name="Merkel B.J."/>
            <person name="Hornburger P."/>
            <person name="Mueller R.-W."/>
            <person name="Bruemmer F."/>
            <person name="Labrenz M."/>
            <person name="Spormann A.M."/>
            <person name="Op den Camp H."/>
            <person name="Overmann J."/>
            <person name="Amann R."/>
            <person name="Jetten M.S.M."/>
            <person name="Mascher T."/>
            <person name="Medema M.H."/>
            <person name="Devos D.P."/>
            <person name="Kaster A.-K."/>
            <person name="Ovreas L."/>
            <person name="Rohde M."/>
            <person name="Galperin M.Y."/>
            <person name="Jogler C."/>
        </authorList>
    </citation>
    <scope>NUCLEOTIDE SEQUENCE [LARGE SCALE GENOMIC DNA]</scope>
    <source>
        <strain evidence="8 9">Pla110</strain>
    </source>
</reference>
<feature type="transmembrane region" description="Helical" evidence="6">
    <location>
        <begin position="804"/>
        <end position="822"/>
    </location>
</feature>
<keyword evidence="3 6" id="KW-0812">Transmembrane</keyword>
<feature type="transmembrane region" description="Helical" evidence="6">
    <location>
        <begin position="925"/>
        <end position="948"/>
    </location>
</feature>
<protein>
    <submittedName>
        <fullName evidence="8">MMPL family protein</fullName>
    </submittedName>
</protein>
<gene>
    <name evidence="8" type="ORF">Pla110_02320</name>
</gene>
<evidence type="ECO:0000313" key="9">
    <source>
        <dbReference type="Proteomes" id="UP000317178"/>
    </source>
</evidence>
<dbReference type="InterPro" id="IPR050545">
    <property type="entry name" value="Mycobact_MmpL"/>
</dbReference>
<evidence type="ECO:0000313" key="8">
    <source>
        <dbReference type="EMBL" id="QDU78528.1"/>
    </source>
</evidence>
<feature type="transmembrane region" description="Helical" evidence="6">
    <location>
        <begin position="778"/>
        <end position="798"/>
    </location>
</feature>
<feature type="transmembrane region" description="Helical" evidence="6">
    <location>
        <begin position="395"/>
        <end position="418"/>
    </location>
</feature>
<feature type="transmembrane region" description="Helical" evidence="6">
    <location>
        <begin position="751"/>
        <end position="771"/>
    </location>
</feature>
<feature type="transmembrane region" description="Helical" evidence="6">
    <location>
        <begin position="424"/>
        <end position="449"/>
    </location>
</feature>
<keyword evidence="2" id="KW-1003">Cell membrane</keyword>
<comment type="subcellular location">
    <subcellularLocation>
        <location evidence="1">Cell membrane</location>
        <topology evidence="1">Multi-pass membrane protein</topology>
    </subcellularLocation>
</comment>
<evidence type="ECO:0000259" key="7">
    <source>
        <dbReference type="PROSITE" id="PS50156"/>
    </source>
</evidence>
<dbReference type="RefSeq" id="WP_144992351.1">
    <property type="nucleotide sequence ID" value="NZ_CP036281.1"/>
</dbReference>